<dbReference type="KEGG" id="bcop:JD108_21610"/>
<dbReference type="Pfam" id="PF22636">
    <property type="entry name" value="FlK"/>
    <property type="match status" value="1"/>
</dbReference>
<dbReference type="EMBL" id="CP073708">
    <property type="protein sequence ID" value="QUO41458.1"/>
    <property type="molecule type" value="Genomic_DNA"/>
</dbReference>
<dbReference type="InterPro" id="IPR025540">
    <property type="entry name" value="FlK"/>
</dbReference>
<dbReference type="EMBL" id="CP066308">
    <property type="protein sequence ID" value="QQE74376.1"/>
    <property type="molecule type" value="Genomic_DNA"/>
</dbReference>
<dbReference type="InterPro" id="IPR054485">
    <property type="entry name" value="FlK-like_dom"/>
</dbReference>
<evidence type="ECO:0000256" key="1">
    <source>
        <dbReference type="SAM" id="Coils"/>
    </source>
</evidence>
<evidence type="ECO:0000313" key="5">
    <source>
        <dbReference type="Proteomes" id="UP000595847"/>
    </source>
</evidence>
<dbReference type="AlphaFoldDB" id="A0A7T5EKT6"/>
<evidence type="ECO:0000313" key="3">
    <source>
        <dbReference type="EMBL" id="QQE74376.1"/>
    </source>
</evidence>
<sequence>MKSGLVPGTKVEFSVTVTEEMLPAFDGEVVHQVMSTVSMIYYMEKAGRYVILPYLEEHEEGSGFGINIKHVGPAVVGQEVTFRAVCTEVTEKRVVCEVSAQTARNLVGLGTFTQAIFNKQEIQQRFRQLREEIEAENNSARSDRKN</sequence>
<keyword evidence="6" id="KW-1185">Reference proteome</keyword>
<protein>
    <submittedName>
        <fullName evidence="3">Thioesterase</fullName>
    </submittedName>
</protein>
<feature type="domain" description="Fluoroacetyl-CoA-specific thioesterase-like" evidence="2">
    <location>
        <begin position="17"/>
        <end position="119"/>
    </location>
</feature>
<dbReference type="PANTHER" id="PTHR36934">
    <property type="entry name" value="BLR0278 PROTEIN"/>
    <property type="match status" value="1"/>
</dbReference>
<dbReference type="SUPFAM" id="SSF54637">
    <property type="entry name" value="Thioesterase/thiol ester dehydrase-isomerase"/>
    <property type="match status" value="1"/>
</dbReference>
<reference evidence="3 5" key="1">
    <citation type="submission" date="2020-12" db="EMBL/GenBank/DDBJ databases">
        <title>strain FJAT-54423T represents a novel species of the genus Brevibacillus.</title>
        <authorList>
            <person name="Tang R."/>
        </authorList>
    </citation>
    <scope>NUCLEOTIDE SEQUENCE [LARGE SCALE GENOMIC DNA]</scope>
    <source>
        <strain evidence="3 5">FJAT-54423</strain>
    </source>
</reference>
<proteinExistence type="predicted"/>
<evidence type="ECO:0000313" key="4">
    <source>
        <dbReference type="EMBL" id="QUO41458.1"/>
    </source>
</evidence>
<organism evidence="3 5">
    <name type="scientific">Brevibacillus composti</name>
    <dbReference type="NCBI Taxonomy" id="2796470"/>
    <lineage>
        <taxon>Bacteria</taxon>
        <taxon>Bacillati</taxon>
        <taxon>Bacillota</taxon>
        <taxon>Bacilli</taxon>
        <taxon>Bacillales</taxon>
        <taxon>Paenibacillaceae</taxon>
        <taxon>Brevibacillus</taxon>
    </lineage>
</organism>
<feature type="coiled-coil region" evidence="1">
    <location>
        <begin position="119"/>
        <end position="146"/>
    </location>
</feature>
<reference evidence="4" key="2">
    <citation type="submission" date="2021-04" db="EMBL/GenBank/DDBJ databases">
        <title>Brevibacillus composti FJAT-54423, complete genome.</title>
        <authorList>
            <person name="Tang R."/>
        </authorList>
    </citation>
    <scope>NUCLEOTIDE SEQUENCE</scope>
    <source>
        <strain evidence="4">FJAT-54424</strain>
    </source>
</reference>
<keyword evidence="1" id="KW-0175">Coiled coil</keyword>
<dbReference type="Gene3D" id="3.10.129.10">
    <property type="entry name" value="Hotdog Thioesterase"/>
    <property type="match status" value="1"/>
</dbReference>
<dbReference type="RefSeq" id="WP_198827957.1">
    <property type="nucleotide sequence ID" value="NZ_CP066308.1"/>
</dbReference>
<accession>A0A7T5EKT6</accession>
<dbReference type="Proteomes" id="UP000595847">
    <property type="component" value="Chromosome"/>
</dbReference>
<dbReference type="PANTHER" id="PTHR36934:SF1">
    <property type="entry name" value="THIOESTERASE DOMAIN-CONTAINING PROTEIN"/>
    <property type="match status" value="1"/>
</dbReference>
<gene>
    <name evidence="3" type="ORF">JD108_21610</name>
    <name evidence="4" type="ORF">KDJ56_21545</name>
</gene>
<evidence type="ECO:0000313" key="6">
    <source>
        <dbReference type="Proteomes" id="UP000677234"/>
    </source>
</evidence>
<dbReference type="InterPro" id="IPR029069">
    <property type="entry name" value="HotDog_dom_sf"/>
</dbReference>
<evidence type="ECO:0000259" key="2">
    <source>
        <dbReference type="Pfam" id="PF22636"/>
    </source>
</evidence>
<dbReference type="Proteomes" id="UP000677234">
    <property type="component" value="Chromosome"/>
</dbReference>
<name>A0A7T5EKT6_9BACL</name>